<keyword evidence="2" id="KW-0812">Transmembrane</keyword>
<name>A0AAD7G7K2_MYCRO</name>
<dbReference type="AlphaFoldDB" id="A0AAD7G7K2"/>
<keyword evidence="2" id="KW-0472">Membrane</keyword>
<gene>
    <name evidence="4" type="ORF">B0H17DRAFT_1184229</name>
</gene>
<evidence type="ECO:0000313" key="4">
    <source>
        <dbReference type="EMBL" id="KAJ7667272.1"/>
    </source>
</evidence>
<evidence type="ECO:0000256" key="2">
    <source>
        <dbReference type="SAM" id="Phobius"/>
    </source>
</evidence>
<keyword evidence="3" id="KW-0732">Signal</keyword>
<evidence type="ECO:0000256" key="3">
    <source>
        <dbReference type="SAM" id="SignalP"/>
    </source>
</evidence>
<feature type="transmembrane region" description="Helical" evidence="2">
    <location>
        <begin position="66"/>
        <end position="86"/>
    </location>
</feature>
<dbReference type="Proteomes" id="UP001221757">
    <property type="component" value="Unassembled WGS sequence"/>
</dbReference>
<keyword evidence="2" id="KW-1133">Transmembrane helix</keyword>
<keyword evidence="5" id="KW-1185">Reference proteome</keyword>
<accession>A0AAD7G7K2</accession>
<feature type="chain" id="PRO_5042219235" evidence="3">
    <location>
        <begin position="27"/>
        <end position="260"/>
    </location>
</feature>
<feature type="compositionally biased region" description="Basic and acidic residues" evidence="1">
    <location>
        <begin position="206"/>
        <end position="218"/>
    </location>
</feature>
<feature type="region of interest" description="Disordered" evidence="1">
    <location>
        <begin position="175"/>
        <end position="230"/>
    </location>
</feature>
<proteinExistence type="predicted"/>
<protein>
    <submittedName>
        <fullName evidence="4">Uncharacterized protein</fullName>
    </submittedName>
</protein>
<evidence type="ECO:0000256" key="1">
    <source>
        <dbReference type="SAM" id="MobiDB-lite"/>
    </source>
</evidence>
<evidence type="ECO:0000313" key="5">
    <source>
        <dbReference type="Proteomes" id="UP001221757"/>
    </source>
</evidence>
<feature type="signal peptide" evidence="3">
    <location>
        <begin position="1"/>
        <end position="26"/>
    </location>
</feature>
<dbReference type="EMBL" id="JARKIE010000203">
    <property type="protein sequence ID" value="KAJ7667272.1"/>
    <property type="molecule type" value="Genomic_DNA"/>
</dbReference>
<comment type="caution">
    <text evidence="4">The sequence shown here is derived from an EMBL/GenBank/DDBJ whole genome shotgun (WGS) entry which is preliminary data.</text>
</comment>
<feature type="region of interest" description="Disordered" evidence="1">
    <location>
        <begin position="142"/>
        <end position="163"/>
    </location>
</feature>
<organism evidence="4 5">
    <name type="scientific">Mycena rosella</name>
    <name type="common">Pink bonnet</name>
    <name type="synonym">Agaricus rosellus</name>
    <dbReference type="NCBI Taxonomy" id="1033263"/>
    <lineage>
        <taxon>Eukaryota</taxon>
        <taxon>Fungi</taxon>
        <taxon>Dikarya</taxon>
        <taxon>Basidiomycota</taxon>
        <taxon>Agaricomycotina</taxon>
        <taxon>Agaricomycetes</taxon>
        <taxon>Agaricomycetidae</taxon>
        <taxon>Agaricales</taxon>
        <taxon>Marasmiineae</taxon>
        <taxon>Mycenaceae</taxon>
        <taxon>Mycena</taxon>
    </lineage>
</organism>
<sequence>MKLQLTAVRFLARPFLLKFASVPAWSGIGDGSPNVGWADFIAPSATATGSFSVLPLNSQTVVKNPIIVACLVILILVFTILCGLAWQLRRDRQRWGKAKAASPVPPPLEPYIPSPRRVPSLRRVALSPLRIPRILVQPPLRTASRAPRPVSQSISDSDFHSSDIRQVQRELRGFVVRNQDSDMPASPSSLGTVRAPSPPAPVADAEQSRRYGDGRRYASEYPKPDASISDLLAQGGGSSVIRSACSVIEPLADGSDTLDV</sequence>
<reference evidence="4" key="1">
    <citation type="submission" date="2023-03" db="EMBL/GenBank/DDBJ databases">
        <title>Massive genome expansion in bonnet fungi (Mycena s.s.) driven by repeated elements and novel gene families across ecological guilds.</title>
        <authorList>
            <consortium name="Lawrence Berkeley National Laboratory"/>
            <person name="Harder C.B."/>
            <person name="Miyauchi S."/>
            <person name="Viragh M."/>
            <person name="Kuo A."/>
            <person name="Thoen E."/>
            <person name="Andreopoulos B."/>
            <person name="Lu D."/>
            <person name="Skrede I."/>
            <person name="Drula E."/>
            <person name="Henrissat B."/>
            <person name="Morin E."/>
            <person name="Kohler A."/>
            <person name="Barry K."/>
            <person name="LaButti K."/>
            <person name="Morin E."/>
            <person name="Salamov A."/>
            <person name="Lipzen A."/>
            <person name="Mereny Z."/>
            <person name="Hegedus B."/>
            <person name="Baldrian P."/>
            <person name="Stursova M."/>
            <person name="Weitz H."/>
            <person name="Taylor A."/>
            <person name="Grigoriev I.V."/>
            <person name="Nagy L.G."/>
            <person name="Martin F."/>
            <person name="Kauserud H."/>
        </authorList>
    </citation>
    <scope>NUCLEOTIDE SEQUENCE</scope>
    <source>
        <strain evidence="4">CBHHK067</strain>
    </source>
</reference>